<feature type="region of interest" description="Disordered" evidence="9">
    <location>
        <begin position="748"/>
        <end position="771"/>
    </location>
</feature>
<reference evidence="11 12" key="1">
    <citation type="journal article" date="2023" name="Elife">
        <title>Identification of key yeast species and microbe-microbe interactions impacting larval growth of Drosophila in the wild.</title>
        <authorList>
            <person name="Mure A."/>
            <person name="Sugiura Y."/>
            <person name="Maeda R."/>
            <person name="Honda K."/>
            <person name="Sakurai N."/>
            <person name="Takahashi Y."/>
            <person name="Watada M."/>
            <person name="Katoh T."/>
            <person name="Gotoh A."/>
            <person name="Gotoh Y."/>
            <person name="Taniguchi I."/>
            <person name="Nakamura K."/>
            <person name="Hayashi T."/>
            <person name="Katayama T."/>
            <person name="Uemura T."/>
            <person name="Hattori Y."/>
        </authorList>
    </citation>
    <scope>NUCLEOTIDE SEQUENCE [LARGE SCALE GENOMIC DNA]</scope>
    <source>
        <strain evidence="11 12">SC-9</strain>
    </source>
</reference>
<evidence type="ECO:0000259" key="10">
    <source>
        <dbReference type="PROSITE" id="PS51363"/>
    </source>
</evidence>
<dbReference type="GO" id="GO:0005085">
    <property type="term" value="F:guanyl-nucleotide exchange factor activity"/>
    <property type="evidence" value="ECO:0007669"/>
    <property type="project" value="InterPro"/>
</dbReference>
<dbReference type="InterPro" id="IPR003307">
    <property type="entry name" value="W2_domain"/>
</dbReference>
<sequence>MAPKSSSKKQKEVIKKEKLQAVVLTDDFETKFMPLTATTPRCLIHLGNVPLIEYTLEFLANAGANEVYLMCSGNHVEPIQQYIDKSKWSLPWSPFKVQCIISLEARSIGDVMRDLDNRSIITDDFLLISGDVITNINFDDALKYHRKIKESDRDHIVTMITTEATSNHRSRPFDDDPSVFVLNESNNKCLYYDAIPPINGEKSQVSIDPELLENIDDFVIRNDLIDCHIDICTPIVPAIYSENFDFQHMRKDFLKGILTFDLLKRSFYVYIAQQEYGARVSSYSTFKSITKDLIQRFIYPIVPELNFYNNNNLKYESNHIYKDKKVVLAQSCKIGYNTVLGADSFIDENTEIQRSVIGNNVKIGKNCSVVNSIIFDDVQIQDGVTIVDSCIGGDVVIRNNVSILHESVIGANCVIDNDMVIEHGTKIIAKKPEEVDDGFFSENDEDEESTDDNKPIIKVEKFEEIGDVLVVGPNGVGFRYEEYESDVEDSSDADSVHSRTETGDIHALYKLSTLALSDESIASVGSSVGKNKKKHGHKHHDSISGLSNKKSGRSYSTASQISNADGSNLNPEKQRLKEIEEFYVEATATIERAIDNNHDIDTAVLELNTLRMSMNVTYSMVRRSTLNTLISKITNYVETNTLKVNEATNKLFGQWGILFKRQVFDKDDELDLLDLLNEICKKIDAKEGDNHQQLNAKQLQFFIMRQFYDLEICDEENIIEWYNGSQKSEDASKKIDNKYVEQLIDWLQSAEEESSEEEESDDEEEESDDEE</sequence>
<dbReference type="PANTHER" id="PTHR45887">
    <property type="entry name" value="TRANSLATION INITIATION FACTOR EIF-2B SUBUNIT EPSILON"/>
    <property type="match status" value="1"/>
</dbReference>
<dbReference type="GO" id="GO:0005829">
    <property type="term" value="C:cytosol"/>
    <property type="evidence" value="ECO:0007669"/>
    <property type="project" value="UniProtKB-SubCell"/>
</dbReference>
<dbReference type="InterPro" id="IPR005835">
    <property type="entry name" value="NTP_transferase_dom"/>
</dbReference>
<dbReference type="InterPro" id="IPR051956">
    <property type="entry name" value="eIF2B_epsilon"/>
</dbReference>
<name>A0AAV5QQE3_9ASCO</name>
<dbReference type="PANTHER" id="PTHR45887:SF1">
    <property type="entry name" value="TRANSLATION INITIATION FACTOR EIF-2B SUBUNIT EPSILON"/>
    <property type="match status" value="1"/>
</dbReference>
<feature type="domain" description="W2" evidence="10">
    <location>
        <begin position="576"/>
        <end position="757"/>
    </location>
</feature>
<protein>
    <recommendedName>
        <fullName evidence="6">Translation initiation factor eIF2B subunit epsilon</fullName>
    </recommendedName>
    <alternativeName>
        <fullName evidence="7">eIF2B GDP-GTP exchange factor subunit epsilon</fullName>
    </alternativeName>
</protein>
<dbReference type="FunFam" id="3.90.550.10:FF:000066">
    <property type="entry name" value="Translation initiation factor eIF-2B subunit epsilon"/>
    <property type="match status" value="1"/>
</dbReference>
<dbReference type="Gene3D" id="2.160.10.10">
    <property type="entry name" value="Hexapeptide repeat proteins"/>
    <property type="match status" value="2"/>
</dbReference>
<evidence type="ECO:0000256" key="7">
    <source>
        <dbReference type="ARBA" id="ARBA00044345"/>
    </source>
</evidence>
<dbReference type="SUPFAM" id="SSF51161">
    <property type="entry name" value="Trimeric LpxA-like enzymes"/>
    <property type="match status" value="1"/>
</dbReference>
<dbReference type="RefSeq" id="XP_064853965.1">
    <property type="nucleotide sequence ID" value="XM_064997893.1"/>
</dbReference>
<dbReference type="EMBL" id="BTFZ01000011">
    <property type="protein sequence ID" value="GMM36969.1"/>
    <property type="molecule type" value="Genomic_DNA"/>
</dbReference>
<dbReference type="SUPFAM" id="SSF53448">
    <property type="entry name" value="Nucleotide-diphospho-sugar transferases"/>
    <property type="match status" value="1"/>
</dbReference>
<dbReference type="InterPro" id="IPR029044">
    <property type="entry name" value="Nucleotide-diphossugar_trans"/>
</dbReference>
<dbReference type="Gene3D" id="3.90.550.10">
    <property type="entry name" value="Spore Coat Polysaccharide Biosynthesis Protein SpsA, Chain A"/>
    <property type="match status" value="1"/>
</dbReference>
<evidence type="ECO:0000256" key="8">
    <source>
        <dbReference type="ARBA" id="ARBA00046432"/>
    </source>
</evidence>
<organism evidence="11 12">
    <name type="scientific">Saccharomycopsis crataegensis</name>
    <dbReference type="NCBI Taxonomy" id="43959"/>
    <lineage>
        <taxon>Eukaryota</taxon>
        <taxon>Fungi</taxon>
        <taxon>Dikarya</taxon>
        <taxon>Ascomycota</taxon>
        <taxon>Saccharomycotina</taxon>
        <taxon>Saccharomycetes</taxon>
        <taxon>Saccharomycopsidaceae</taxon>
        <taxon>Saccharomycopsis</taxon>
    </lineage>
</organism>
<evidence type="ECO:0000256" key="4">
    <source>
        <dbReference type="ARBA" id="ARBA00022540"/>
    </source>
</evidence>
<dbReference type="InterPro" id="IPR035543">
    <property type="entry name" value="eIF-2B_epsilon_N"/>
</dbReference>
<keyword evidence="4 11" id="KW-0396">Initiation factor</keyword>
<evidence type="ECO:0000313" key="11">
    <source>
        <dbReference type="EMBL" id="GMM36969.1"/>
    </source>
</evidence>
<comment type="subcellular location">
    <subcellularLocation>
        <location evidence="1">Cytoplasm</location>
        <location evidence="1">Cytosol</location>
    </subcellularLocation>
</comment>
<dbReference type="Proteomes" id="UP001360560">
    <property type="component" value="Unassembled WGS sequence"/>
</dbReference>
<dbReference type="PROSITE" id="PS51363">
    <property type="entry name" value="W2"/>
    <property type="match status" value="1"/>
</dbReference>
<feature type="compositionally biased region" description="Polar residues" evidence="9">
    <location>
        <begin position="546"/>
        <end position="570"/>
    </location>
</feature>
<dbReference type="CDD" id="cd11558">
    <property type="entry name" value="W2_eIF2B_epsilon"/>
    <property type="match status" value="1"/>
</dbReference>
<evidence type="ECO:0000256" key="9">
    <source>
        <dbReference type="SAM" id="MobiDB-lite"/>
    </source>
</evidence>
<dbReference type="GO" id="GO:0031369">
    <property type="term" value="F:translation initiation factor binding"/>
    <property type="evidence" value="ECO:0007669"/>
    <property type="project" value="InterPro"/>
</dbReference>
<proteinExistence type="inferred from homology"/>
<dbReference type="Pfam" id="PF25084">
    <property type="entry name" value="LbH_EIF2B"/>
    <property type="match status" value="1"/>
</dbReference>
<evidence type="ECO:0000256" key="1">
    <source>
        <dbReference type="ARBA" id="ARBA00004514"/>
    </source>
</evidence>
<dbReference type="Pfam" id="PF00483">
    <property type="entry name" value="NTP_transferase"/>
    <property type="match status" value="1"/>
</dbReference>
<keyword evidence="3" id="KW-0963">Cytoplasm</keyword>
<dbReference type="GO" id="GO:0005851">
    <property type="term" value="C:eukaryotic translation initiation factor 2B complex"/>
    <property type="evidence" value="ECO:0007669"/>
    <property type="project" value="TreeGrafter"/>
</dbReference>
<dbReference type="InterPro" id="IPR016024">
    <property type="entry name" value="ARM-type_fold"/>
</dbReference>
<feature type="region of interest" description="Disordered" evidence="9">
    <location>
        <begin position="526"/>
        <end position="570"/>
    </location>
</feature>
<comment type="similarity">
    <text evidence="2">Belongs to the eIF-2B gamma/epsilon subunits family.</text>
</comment>
<dbReference type="GO" id="GO:0003743">
    <property type="term" value="F:translation initiation factor activity"/>
    <property type="evidence" value="ECO:0007669"/>
    <property type="project" value="UniProtKB-KW"/>
</dbReference>
<dbReference type="CDD" id="cd04197">
    <property type="entry name" value="eIF-2B_epsilon_N"/>
    <property type="match status" value="1"/>
</dbReference>
<feature type="compositionally biased region" description="Acidic residues" evidence="9">
    <location>
        <begin position="750"/>
        <end position="771"/>
    </location>
</feature>
<evidence type="ECO:0000313" key="12">
    <source>
        <dbReference type="Proteomes" id="UP001360560"/>
    </source>
</evidence>
<feature type="compositionally biased region" description="Basic residues" evidence="9">
    <location>
        <begin position="530"/>
        <end position="540"/>
    </location>
</feature>
<dbReference type="InterPro" id="IPR044123">
    <property type="entry name" value="W2_eIF2B_epsilon"/>
</dbReference>
<dbReference type="Gene3D" id="1.25.40.180">
    <property type="match status" value="1"/>
</dbReference>
<evidence type="ECO:0000256" key="2">
    <source>
        <dbReference type="ARBA" id="ARBA00007878"/>
    </source>
</evidence>
<evidence type="ECO:0000256" key="6">
    <source>
        <dbReference type="ARBA" id="ARBA00044144"/>
    </source>
</evidence>
<evidence type="ECO:0000256" key="5">
    <source>
        <dbReference type="ARBA" id="ARBA00022917"/>
    </source>
</evidence>
<dbReference type="InterPro" id="IPR011004">
    <property type="entry name" value="Trimer_LpxA-like_sf"/>
</dbReference>
<keyword evidence="5" id="KW-0648">Protein biosynthesis</keyword>
<evidence type="ECO:0000256" key="3">
    <source>
        <dbReference type="ARBA" id="ARBA00022490"/>
    </source>
</evidence>
<dbReference type="GeneID" id="90074944"/>
<dbReference type="SUPFAM" id="SSF48371">
    <property type="entry name" value="ARM repeat"/>
    <property type="match status" value="1"/>
</dbReference>
<accession>A0AAV5QQE3</accession>
<dbReference type="AlphaFoldDB" id="A0AAV5QQE3"/>
<comment type="caution">
    <text evidence="11">The sequence shown here is derived from an EMBL/GenBank/DDBJ whole genome shotgun (WGS) entry which is preliminary data.</text>
</comment>
<keyword evidence="12" id="KW-1185">Reference proteome</keyword>
<gene>
    <name evidence="11" type="ORF">DASC09_042940</name>
</gene>
<dbReference type="SMART" id="SM00515">
    <property type="entry name" value="eIF5C"/>
    <property type="match status" value="1"/>
</dbReference>
<dbReference type="Pfam" id="PF02020">
    <property type="entry name" value="W2"/>
    <property type="match status" value="1"/>
</dbReference>
<comment type="subunit">
    <text evidence="8">Component of the translation initiation factor 2B (eIF2B) complex which is a heterodecamer of two sets of five different subunits: alpha, beta, gamma, delta and epsilon. Subunits alpha, beta and delta comprise a regulatory subcomplex and subunits epsilon and gamma comprise a catalytic subcomplex. Within the complex, the hexameric regulatory complex resides at the center, with the two heterodimeric catalytic subcomplexes bound on opposite sides.</text>
</comment>
<dbReference type="InterPro" id="IPR056764">
    <property type="entry name" value="LbH_EIF2B3/5"/>
</dbReference>